<evidence type="ECO:0000313" key="2">
    <source>
        <dbReference type="Proteomes" id="UP001275932"/>
    </source>
</evidence>
<comment type="caution">
    <text evidence="1">The sequence shown here is derived from an EMBL/GenBank/DDBJ whole genome shotgun (WGS) entry which is preliminary data.</text>
</comment>
<name>A0ABU4WG99_9BACT</name>
<gene>
    <name evidence="1" type="ORF">MOX91_03475</name>
</gene>
<proteinExistence type="predicted"/>
<evidence type="ECO:0008006" key="3">
    <source>
        <dbReference type="Google" id="ProtNLM"/>
    </source>
</evidence>
<reference evidence="1 2" key="1">
    <citation type="submission" date="2022-03" db="EMBL/GenBank/DDBJ databases">
        <title>Novel taxa within the pig intestine.</title>
        <authorList>
            <person name="Wylensek D."/>
            <person name="Bishof K."/>
            <person name="Afrizal A."/>
            <person name="Clavel T."/>
        </authorList>
    </citation>
    <scope>NUCLEOTIDE SEQUENCE [LARGE SCALE GENOMIC DNA]</scope>
    <source>
        <strain evidence="1 2">CLA-KB-P66</strain>
    </source>
</reference>
<dbReference type="InterPro" id="IPR011990">
    <property type="entry name" value="TPR-like_helical_dom_sf"/>
</dbReference>
<dbReference type="Gene3D" id="1.25.40.10">
    <property type="entry name" value="Tetratricopeptide repeat domain"/>
    <property type="match status" value="2"/>
</dbReference>
<protein>
    <recommendedName>
        <fullName evidence="3">Tetratricopeptide repeat protein</fullName>
    </recommendedName>
</protein>
<dbReference type="Proteomes" id="UP001275932">
    <property type="component" value="Unassembled WGS sequence"/>
</dbReference>
<dbReference type="EMBL" id="JALBUT010000003">
    <property type="protein sequence ID" value="MDX8415239.1"/>
    <property type="molecule type" value="Genomic_DNA"/>
</dbReference>
<sequence>MKAKYEASRPREKTPEEENPIYVKYRKSLSEYKEEISSHRDFYWEDSGNTGIAISKFMSCVAEFQNLKGKISPQLFEYELGAIKYVEKKYDEAKKHFENALNMPENVRKMEAAFMVMRSLQKKNPKSEEVLTAYKDVEKLFDEGCPDPQNLAFESDGYLAMWHLARAEYFEALQIYFDRYAIINLSDLKDREYTEIVWGESEESLMIALKKCVKVNLEKMASNPVFAELATSYLVSGRNPYDKRDLLLLWVEILEKKGLSFKPFGGKIAFALYNAGEYEKAEKVLSLADENEPLVRWVKSKFLIRNEDYKAAAQIISDIIKNYSDGSLAKFNEDEFYFWGFLPNGFCLRSNDGEFNSERHLVLRNIENKDPMRSRLIAEYGLLKFNLQDKIGAMECFFNADYYLDAAYICEKVLTLGELKNYADANIEDKSPKANFVRAILTLRILKEENSLENARKYFSGDKKYVEFMETFADAMKIAKDESKPAEIRSVANWEIFTLYCEGAAEMFLEFYDSGRPEYRYEARPYPKYLYTAFDHALKAADLMPDKSLAARMYVSSHWKLKDSEYIDIAYKNLCKRCRGTKEGEYAWEKHWMPKEKENPRAVLEDLKKFYPYKQL</sequence>
<accession>A0ABU4WG99</accession>
<evidence type="ECO:0000313" key="1">
    <source>
        <dbReference type="EMBL" id="MDX8415239.1"/>
    </source>
</evidence>
<dbReference type="RefSeq" id="WP_370396687.1">
    <property type="nucleotide sequence ID" value="NZ_JALBUT010000003.1"/>
</dbReference>
<keyword evidence="2" id="KW-1185">Reference proteome</keyword>
<organism evidence="1 2">
    <name type="scientific">Intestinicryptomonas porci</name>
    <dbReference type="NCBI Taxonomy" id="2926320"/>
    <lineage>
        <taxon>Bacteria</taxon>
        <taxon>Pseudomonadati</taxon>
        <taxon>Verrucomicrobiota</taxon>
        <taxon>Opitutia</taxon>
        <taxon>Opitutales</taxon>
        <taxon>Intestinicryptomonaceae</taxon>
        <taxon>Intestinicryptomonas</taxon>
    </lineage>
</organism>